<dbReference type="Proteomes" id="UP001159386">
    <property type="component" value="Unassembled WGS sequence"/>
</dbReference>
<dbReference type="InterPro" id="IPR006119">
    <property type="entry name" value="Resolv_N"/>
</dbReference>
<dbReference type="InterPro" id="IPR010093">
    <property type="entry name" value="SinI_DNA-bd"/>
</dbReference>
<proteinExistence type="predicted"/>
<dbReference type="SMART" id="SM00422">
    <property type="entry name" value="HTH_MERR"/>
    <property type="match status" value="1"/>
</dbReference>
<keyword evidence="4" id="KW-1185">Reference proteome</keyword>
<dbReference type="NCBIfam" id="NF033518">
    <property type="entry name" value="transpos_IS607"/>
    <property type="match status" value="1"/>
</dbReference>
<organism evidence="3 4">
    <name type="scientific">Anabaenopsis tanganyikae CS-531</name>
    <dbReference type="NCBI Taxonomy" id="2785304"/>
    <lineage>
        <taxon>Bacteria</taxon>
        <taxon>Bacillati</taxon>
        <taxon>Cyanobacteriota</taxon>
        <taxon>Cyanophyceae</taxon>
        <taxon>Nostocales</taxon>
        <taxon>Nodulariaceae</taxon>
        <taxon>Anabaenopsis</taxon>
        <taxon>Anabaenopsis tanganyikae</taxon>
    </lineage>
</organism>
<protein>
    <submittedName>
        <fullName evidence="3">IS607 family transposase</fullName>
    </submittedName>
</protein>
<dbReference type="NCBIfam" id="TIGR01764">
    <property type="entry name" value="excise"/>
    <property type="match status" value="1"/>
</dbReference>
<dbReference type="PANTHER" id="PTHR36172">
    <property type="match status" value="1"/>
</dbReference>
<sequence length="213" mass="24719">MQHVTPKEAAKILGVHVSSLRRWENEGKLKAIRTPGGQRRFILEEVEKIGGIPRTITTICYGRVSTHSQQDYLQRQLEHLRTRYPEAEIISEVGSGLNFKRKKFLAILERIIDGDIQRIVVTHPDRLVRFGFELVRWLCTKFECELVVLNDRQLSPEQELVQDMLSIIHCFSSRLYGLRKYKSIIKEDLQKEVASQEIDKAASEQYIENQAIS</sequence>
<evidence type="ECO:0000259" key="1">
    <source>
        <dbReference type="PROSITE" id="PS50937"/>
    </source>
</evidence>
<name>A0ABT6KGF1_9CYAN</name>
<dbReference type="InterPro" id="IPR009061">
    <property type="entry name" value="DNA-bd_dom_put_sf"/>
</dbReference>
<dbReference type="InterPro" id="IPR041718">
    <property type="entry name" value="IS607_transposase-like"/>
</dbReference>
<dbReference type="PROSITE" id="PS50937">
    <property type="entry name" value="HTH_MERR_2"/>
    <property type="match status" value="1"/>
</dbReference>
<dbReference type="CDD" id="cd04762">
    <property type="entry name" value="HTH_MerR-trunc"/>
    <property type="match status" value="1"/>
</dbReference>
<evidence type="ECO:0000259" key="2">
    <source>
        <dbReference type="PROSITE" id="PS51736"/>
    </source>
</evidence>
<dbReference type="PANTHER" id="PTHR36172:SF1">
    <property type="entry name" value="RESOLVASE-RELATED"/>
    <property type="match status" value="1"/>
</dbReference>
<dbReference type="Pfam" id="PF00376">
    <property type="entry name" value="MerR"/>
    <property type="match status" value="1"/>
</dbReference>
<feature type="domain" description="HTH merR-type" evidence="1">
    <location>
        <begin position="3"/>
        <end position="41"/>
    </location>
</feature>
<dbReference type="Gene3D" id="1.10.1660.10">
    <property type="match status" value="1"/>
</dbReference>
<dbReference type="InterPro" id="IPR036162">
    <property type="entry name" value="Resolvase-like_N_sf"/>
</dbReference>
<dbReference type="SUPFAM" id="SSF46955">
    <property type="entry name" value="Putative DNA-binding domain"/>
    <property type="match status" value="1"/>
</dbReference>
<dbReference type="Gene3D" id="1.10.287.2170">
    <property type="match status" value="1"/>
</dbReference>
<dbReference type="SUPFAM" id="SSF53041">
    <property type="entry name" value="Resolvase-like"/>
    <property type="match status" value="1"/>
</dbReference>
<evidence type="ECO:0000313" key="3">
    <source>
        <dbReference type="EMBL" id="MDH6106918.1"/>
    </source>
</evidence>
<evidence type="ECO:0000313" key="4">
    <source>
        <dbReference type="Proteomes" id="UP001159386"/>
    </source>
</evidence>
<dbReference type="PROSITE" id="PS51736">
    <property type="entry name" value="RECOMBINASES_3"/>
    <property type="match status" value="1"/>
</dbReference>
<dbReference type="InterPro" id="IPR051491">
    <property type="entry name" value="Recombinase/Transposase-rel"/>
</dbReference>
<dbReference type="CDD" id="cd03769">
    <property type="entry name" value="SR_IS607_transposase_like"/>
    <property type="match status" value="1"/>
</dbReference>
<dbReference type="SMART" id="SM00857">
    <property type="entry name" value="Resolvase"/>
    <property type="match status" value="1"/>
</dbReference>
<dbReference type="Gene3D" id="3.40.50.1390">
    <property type="entry name" value="Resolvase, N-terminal catalytic domain"/>
    <property type="match status" value="1"/>
</dbReference>
<feature type="domain" description="Resolvase/invertase-type recombinase catalytic" evidence="2">
    <location>
        <begin position="57"/>
        <end position="196"/>
    </location>
</feature>
<reference evidence="3 4" key="1">
    <citation type="journal article" date="2023" name="J. Phycol.">
        <title>Chrysosporum ovalisporum is synonymous with the true-branching cyanobacterium Umezakia natans (Nostocales/Aphanizomenonaceae).</title>
        <authorList>
            <person name="McGregor G.B."/>
            <person name="Sendall B.C."/>
            <person name="Niiyama Y."/>
            <person name="Tuji A."/>
            <person name="Willis A."/>
        </authorList>
    </citation>
    <scope>NUCLEOTIDE SEQUENCE [LARGE SCALE GENOMIC DNA]</scope>
    <source>
        <strain evidence="3 4">CS-531</strain>
    </source>
</reference>
<gene>
    <name evidence="3" type="ORF">NWP22_13765</name>
</gene>
<dbReference type="InterPro" id="IPR048046">
    <property type="entry name" value="Transpos_IS607"/>
</dbReference>
<accession>A0ABT6KGF1</accession>
<dbReference type="Pfam" id="PF00239">
    <property type="entry name" value="Resolvase"/>
    <property type="match status" value="1"/>
</dbReference>
<dbReference type="EMBL" id="JANQDF010000139">
    <property type="protein sequence ID" value="MDH6106918.1"/>
    <property type="molecule type" value="Genomic_DNA"/>
</dbReference>
<dbReference type="InterPro" id="IPR000551">
    <property type="entry name" value="MerR-type_HTH_dom"/>
</dbReference>
<comment type="caution">
    <text evidence="3">The sequence shown here is derived from an EMBL/GenBank/DDBJ whole genome shotgun (WGS) entry which is preliminary data.</text>
</comment>